<gene>
    <name evidence="3" type="ORF">QJ522_00310</name>
</gene>
<evidence type="ECO:0000313" key="4">
    <source>
        <dbReference type="Proteomes" id="UP001431776"/>
    </source>
</evidence>
<dbReference type="EMBL" id="JASCXX010000001">
    <property type="protein sequence ID" value="MDI6447469.1"/>
    <property type="molecule type" value="Genomic_DNA"/>
</dbReference>
<dbReference type="Pfam" id="PF00534">
    <property type="entry name" value="Glycos_transf_1"/>
    <property type="match status" value="1"/>
</dbReference>
<name>A0AAW6TUS2_9BACT</name>
<proteinExistence type="predicted"/>
<dbReference type="CDD" id="cd03801">
    <property type="entry name" value="GT4_PimA-like"/>
    <property type="match status" value="1"/>
</dbReference>
<keyword evidence="4" id="KW-1185">Reference proteome</keyword>
<dbReference type="Gene3D" id="3.40.50.2000">
    <property type="entry name" value="Glycogen Phosphorylase B"/>
    <property type="match status" value="2"/>
</dbReference>
<accession>A0AAW6TUS2</accession>
<evidence type="ECO:0000259" key="1">
    <source>
        <dbReference type="Pfam" id="PF00534"/>
    </source>
</evidence>
<dbReference type="GO" id="GO:0016757">
    <property type="term" value="F:glycosyltransferase activity"/>
    <property type="evidence" value="ECO:0007669"/>
    <property type="project" value="UniProtKB-KW"/>
</dbReference>
<dbReference type="RefSeq" id="WP_349242879.1">
    <property type="nucleotide sequence ID" value="NZ_JASCXX010000001.1"/>
</dbReference>
<dbReference type="SUPFAM" id="SSF53756">
    <property type="entry name" value="UDP-Glycosyltransferase/glycogen phosphorylase"/>
    <property type="match status" value="1"/>
</dbReference>
<dbReference type="Proteomes" id="UP001431776">
    <property type="component" value="Unassembled WGS sequence"/>
</dbReference>
<evidence type="ECO:0000313" key="3">
    <source>
        <dbReference type="EMBL" id="MDI6447469.1"/>
    </source>
</evidence>
<dbReference type="PANTHER" id="PTHR45947:SF14">
    <property type="entry name" value="SLL1723 PROTEIN"/>
    <property type="match status" value="1"/>
</dbReference>
<sequence>MRIVQISPGSGDNFYCENCLRDAALVRAMRRLDHDVLMVPLYLPLQADKTEPVSNAPIFFGGVNVFLQQKCALFRKTPRWIDKLFDSRRLLEWAARKAGMTSARDLGETTISMLEGENGRQVKELDRFVDWLAETQQRPDVVCLSNVLLGGLTRRIKDKLGVPVVCLLQDEDGFLDGLTSPYAERAWEIVRRLARDIDGFIAVSTYFARTMQKRLDVEDKRMHVVHMGIDLKDYVPSPSHPPVPTIGFLSRMCPERGLDVLVDAFILLKSRDGLRETKLQISGGRSAADEPFIKRLQDKLEAAGVLSDVDFQETFDRDAKLDFLRALSVLCVPERGPVAYGLYVLEALAMGVPVVEPAIGCFPDTIEMTGGGVLYAPGPAETVAEALAPLLLDDEAAKKLGAQGRDGVRRAFDIEQTARKMVETCERIAQRAK</sequence>
<feature type="domain" description="Glycosyltransferase subfamily 4-like N-terminal" evidence="2">
    <location>
        <begin position="125"/>
        <end position="232"/>
    </location>
</feature>
<dbReference type="EC" id="2.4.-.-" evidence="3"/>
<comment type="caution">
    <text evidence="3">The sequence shown here is derived from an EMBL/GenBank/DDBJ whole genome shotgun (WGS) entry which is preliminary data.</text>
</comment>
<keyword evidence="3" id="KW-0808">Transferase</keyword>
<dbReference type="InterPro" id="IPR028098">
    <property type="entry name" value="Glyco_trans_4-like_N"/>
</dbReference>
<dbReference type="PANTHER" id="PTHR45947">
    <property type="entry name" value="SULFOQUINOVOSYL TRANSFERASE SQD2"/>
    <property type="match status" value="1"/>
</dbReference>
<evidence type="ECO:0000259" key="2">
    <source>
        <dbReference type="Pfam" id="PF13439"/>
    </source>
</evidence>
<feature type="domain" description="Glycosyl transferase family 1" evidence="1">
    <location>
        <begin position="244"/>
        <end position="405"/>
    </location>
</feature>
<dbReference type="Pfam" id="PF13439">
    <property type="entry name" value="Glyco_transf_4"/>
    <property type="match status" value="1"/>
</dbReference>
<dbReference type="InterPro" id="IPR001296">
    <property type="entry name" value="Glyco_trans_1"/>
</dbReference>
<protein>
    <submittedName>
        <fullName evidence="3">Glycosyltransferase family 4 protein</fullName>
        <ecNumber evidence="3">2.4.-.-</ecNumber>
    </submittedName>
</protein>
<dbReference type="AlphaFoldDB" id="A0AAW6TUS2"/>
<keyword evidence="3" id="KW-0328">Glycosyltransferase</keyword>
<dbReference type="InterPro" id="IPR050194">
    <property type="entry name" value="Glycosyltransferase_grp1"/>
</dbReference>
<reference evidence="3" key="1">
    <citation type="submission" date="2023-05" db="EMBL/GenBank/DDBJ databases">
        <title>Anaerotaeda fermentans gen. nov., sp. nov., a novel anaerobic planctomycete of the new family within the order Sedimentisphaerales isolated from Taman Peninsula, Russia.</title>
        <authorList>
            <person name="Khomyakova M.A."/>
            <person name="Merkel A.Y."/>
            <person name="Slobodkin A.I."/>
        </authorList>
    </citation>
    <scope>NUCLEOTIDE SEQUENCE</scope>
    <source>
        <strain evidence="3">M17dextr</strain>
    </source>
</reference>
<organism evidence="3 4">
    <name type="scientific">Anaerobaca lacustris</name>
    <dbReference type="NCBI Taxonomy" id="3044600"/>
    <lineage>
        <taxon>Bacteria</taxon>
        <taxon>Pseudomonadati</taxon>
        <taxon>Planctomycetota</taxon>
        <taxon>Phycisphaerae</taxon>
        <taxon>Sedimentisphaerales</taxon>
        <taxon>Anaerobacaceae</taxon>
        <taxon>Anaerobaca</taxon>
    </lineage>
</organism>